<dbReference type="InParanoid" id="A0A3N4L071"/>
<gene>
    <name evidence="2" type="ORF">P167DRAFT_483872</name>
</gene>
<feature type="region of interest" description="Disordered" evidence="1">
    <location>
        <begin position="16"/>
        <end position="36"/>
    </location>
</feature>
<reference evidence="2 3" key="1">
    <citation type="journal article" date="2018" name="Nat. Ecol. Evol.">
        <title>Pezizomycetes genomes reveal the molecular basis of ectomycorrhizal truffle lifestyle.</title>
        <authorList>
            <person name="Murat C."/>
            <person name="Payen T."/>
            <person name="Noel B."/>
            <person name="Kuo A."/>
            <person name="Morin E."/>
            <person name="Chen J."/>
            <person name="Kohler A."/>
            <person name="Krizsan K."/>
            <person name="Balestrini R."/>
            <person name="Da Silva C."/>
            <person name="Montanini B."/>
            <person name="Hainaut M."/>
            <person name="Levati E."/>
            <person name="Barry K.W."/>
            <person name="Belfiori B."/>
            <person name="Cichocki N."/>
            <person name="Clum A."/>
            <person name="Dockter R.B."/>
            <person name="Fauchery L."/>
            <person name="Guy J."/>
            <person name="Iotti M."/>
            <person name="Le Tacon F."/>
            <person name="Lindquist E.A."/>
            <person name="Lipzen A."/>
            <person name="Malagnac F."/>
            <person name="Mello A."/>
            <person name="Molinier V."/>
            <person name="Miyauchi S."/>
            <person name="Poulain J."/>
            <person name="Riccioni C."/>
            <person name="Rubini A."/>
            <person name="Sitrit Y."/>
            <person name="Splivallo R."/>
            <person name="Traeger S."/>
            <person name="Wang M."/>
            <person name="Zifcakova L."/>
            <person name="Wipf D."/>
            <person name="Zambonelli A."/>
            <person name="Paolocci F."/>
            <person name="Nowrousian M."/>
            <person name="Ottonello S."/>
            <person name="Baldrian P."/>
            <person name="Spatafora J.W."/>
            <person name="Henrissat B."/>
            <person name="Nagy L.G."/>
            <person name="Aury J.M."/>
            <person name="Wincker P."/>
            <person name="Grigoriev I.V."/>
            <person name="Bonfante P."/>
            <person name="Martin F.M."/>
        </authorList>
    </citation>
    <scope>NUCLEOTIDE SEQUENCE [LARGE SCALE GENOMIC DNA]</scope>
    <source>
        <strain evidence="2 3">CCBAS932</strain>
    </source>
</reference>
<dbReference type="STRING" id="1392247.A0A3N4L071"/>
<dbReference type="OrthoDB" id="5594977at2759"/>
<evidence type="ECO:0000313" key="3">
    <source>
        <dbReference type="Proteomes" id="UP000277580"/>
    </source>
</evidence>
<organism evidence="2 3">
    <name type="scientific">Morchella conica CCBAS932</name>
    <dbReference type="NCBI Taxonomy" id="1392247"/>
    <lineage>
        <taxon>Eukaryota</taxon>
        <taxon>Fungi</taxon>
        <taxon>Dikarya</taxon>
        <taxon>Ascomycota</taxon>
        <taxon>Pezizomycotina</taxon>
        <taxon>Pezizomycetes</taxon>
        <taxon>Pezizales</taxon>
        <taxon>Morchellaceae</taxon>
        <taxon>Morchella</taxon>
    </lineage>
</organism>
<dbReference type="PANTHER" id="PTHR28265:SF1">
    <property type="entry name" value="MAINTENANCE OF TELOMERE CAPPING PROTEIN 1"/>
    <property type="match status" value="1"/>
</dbReference>
<evidence type="ECO:0008006" key="4">
    <source>
        <dbReference type="Google" id="ProtNLM"/>
    </source>
</evidence>
<dbReference type="InterPro" id="IPR018814">
    <property type="entry name" value="DUF5427"/>
</dbReference>
<evidence type="ECO:0000256" key="1">
    <source>
        <dbReference type="SAM" id="MobiDB-lite"/>
    </source>
</evidence>
<dbReference type="Proteomes" id="UP000277580">
    <property type="component" value="Unassembled WGS sequence"/>
</dbReference>
<protein>
    <recommendedName>
        <fullName evidence="4">Maintenance of telomere capping protein 1</fullName>
    </recommendedName>
</protein>
<proteinExistence type="predicted"/>
<dbReference type="Pfam" id="PF10310">
    <property type="entry name" value="DUF5427"/>
    <property type="match status" value="1"/>
</dbReference>
<accession>A0A3N4L071</accession>
<dbReference type="FunCoup" id="A0A3N4L071">
    <property type="interactions" value="26"/>
</dbReference>
<sequence>MAQKADDDYLKLFEGIEEQPDTTTKPSAENIATQQSEQDILAELDYLTAERPKAAVSRPHTPRLAPSPSTKSFERSRTPAGRNSGEGYGYGLPPSRRGSGDTGIKKAERTSLDIVSPATPSTGKEARQATASRSNAESSISGGTGDAISATPAAAINAATGGGGASSGWGWGSIWSTATAAVKTAEGMVKEIQQSEEGKKWASQVKGNAEVLRGLAGDVRSRAIPTFTTLLHTLAPPISSHEQLRIHITHDLENYPFIDNVVYGVFDRVMQQVEGGDLLVVQRGGSSKPRSSLDTAFSGGPWWKGMEKRNLNATLGLEEGVKLARAATDSYSQEFASKSDTISDIPSKDNPTRKSNIFLAIQPTVYTQQPIENLGVSDDKEEKEQVIVFAIHLYDPVNSLSFSTVSQALPAQWLEWLDAPAPKDTQPGDWALPEVIRNMVDMGGIDPREWIVEWVEEAVGLAVGVVAQKYVAKRMRVGDSIGEPIIEKEGGGGGEGASAIGL</sequence>
<dbReference type="PANTHER" id="PTHR28265">
    <property type="entry name" value="MAINTENANCE OF TELOMERE CAPPING PROTEIN 1"/>
    <property type="match status" value="1"/>
</dbReference>
<dbReference type="AlphaFoldDB" id="A0A3N4L071"/>
<feature type="compositionally biased region" description="Polar residues" evidence="1">
    <location>
        <begin position="129"/>
        <end position="141"/>
    </location>
</feature>
<dbReference type="EMBL" id="ML119116">
    <property type="protein sequence ID" value="RPB14912.1"/>
    <property type="molecule type" value="Genomic_DNA"/>
</dbReference>
<name>A0A3N4L071_9PEZI</name>
<keyword evidence="3" id="KW-1185">Reference proteome</keyword>
<feature type="compositionally biased region" description="Polar residues" evidence="1">
    <location>
        <begin position="21"/>
        <end position="36"/>
    </location>
</feature>
<evidence type="ECO:0000313" key="2">
    <source>
        <dbReference type="EMBL" id="RPB14912.1"/>
    </source>
</evidence>
<feature type="region of interest" description="Disordered" evidence="1">
    <location>
        <begin position="51"/>
        <end position="145"/>
    </location>
</feature>